<reference evidence="1" key="1">
    <citation type="submission" date="2020-07" db="EMBL/GenBank/DDBJ databases">
        <title>Multicomponent nature underlies the extraordinary mechanical properties of spider dragline silk.</title>
        <authorList>
            <person name="Kono N."/>
            <person name="Nakamura H."/>
            <person name="Mori M."/>
            <person name="Yoshida Y."/>
            <person name="Ohtoshi R."/>
            <person name="Malay A.D."/>
            <person name="Moran D.A.P."/>
            <person name="Tomita M."/>
            <person name="Numata K."/>
            <person name="Arakawa K."/>
        </authorList>
    </citation>
    <scope>NUCLEOTIDE SEQUENCE</scope>
</reference>
<gene>
    <name evidence="1" type="primary">AVEN_2016_1</name>
    <name evidence="1" type="ORF">TNCT_452621</name>
</gene>
<proteinExistence type="predicted"/>
<dbReference type="OrthoDB" id="6437702at2759"/>
<evidence type="ECO:0000313" key="2">
    <source>
        <dbReference type="Proteomes" id="UP000887116"/>
    </source>
</evidence>
<dbReference type="Proteomes" id="UP000887116">
    <property type="component" value="Unassembled WGS sequence"/>
</dbReference>
<name>A0A8X6LZE9_TRICU</name>
<accession>A0A8X6LZE9</accession>
<dbReference type="AlphaFoldDB" id="A0A8X6LZE9"/>
<comment type="caution">
    <text evidence="1">The sequence shown here is derived from an EMBL/GenBank/DDBJ whole genome shotgun (WGS) entry which is preliminary data.</text>
</comment>
<evidence type="ECO:0000313" key="1">
    <source>
        <dbReference type="EMBL" id="GFR28511.1"/>
    </source>
</evidence>
<sequence>MANDNAIYLTAKFVLSFVLYKYKIIKTGPKLELADGSTIKDSIGKLKNIVWIESYAVCAEWGNFLTKHFDRMISSPKLFATYVIFACYVKNEVYQNCFDCFINTLAVVTEFAVYTHQRGCSPFTDMSAEIFQAFYEKELSKRFYGQGGWREFSKFICRRSSLQTLDVVNHLTNNAKTTSEVVSILYLHFSNSHMRGNYVLKDISETTVETHKQTLSLVEKMLGVPDETAQWKKQKNS</sequence>
<dbReference type="EMBL" id="BMAO01009075">
    <property type="protein sequence ID" value="GFR28511.1"/>
    <property type="molecule type" value="Genomic_DNA"/>
</dbReference>
<organism evidence="1 2">
    <name type="scientific">Trichonephila clavata</name>
    <name type="common">Joro spider</name>
    <name type="synonym">Nephila clavata</name>
    <dbReference type="NCBI Taxonomy" id="2740835"/>
    <lineage>
        <taxon>Eukaryota</taxon>
        <taxon>Metazoa</taxon>
        <taxon>Ecdysozoa</taxon>
        <taxon>Arthropoda</taxon>
        <taxon>Chelicerata</taxon>
        <taxon>Arachnida</taxon>
        <taxon>Araneae</taxon>
        <taxon>Araneomorphae</taxon>
        <taxon>Entelegynae</taxon>
        <taxon>Araneoidea</taxon>
        <taxon>Nephilidae</taxon>
        <taxon>Trichonephila</taxon>
    </lineage>
</organism>
<protein>
    <submittedName>
        <fullName evidence="1">Uncharacterized protein</fullName>
    </submittedName>
</protein>
<keyword evidence="2" id="KW-1185">Reference proteome</keyword>